<organism evidence="1 2">
    <name type="scientific">Propionispira arboris</name>
    <dbReference type="NCBI Taxonomy" id="84035"/>
    <lineage>
        <taxon>Bacteria</taxon>
        <taxon>Bacillati</taxon>
        <taxon>Bacillota</taxon>
        <taxon>Negativicutes</taxon>
        <taxon>Selenomonadales</taxon>
        <taxon>Selenomonadaceae</taxon>
        <taxon>Propionispira</taxon>
    </lineage>
</organism>
<name>A0A1H7C4C5_9FIRM</name>
<proteinExistence type="predicted"/>
<evidence type="ECO:0000313" key="1">
    <source>
        <dbReference type="EMBL" id="SEJ84561.1"/>
    </source>
</evidence>
<reference evidence="1 2" key="1">
    <citation type="submission" date="2016-10" db="EMBL/GenBank/DDBJ databases">
        <authorList>
            <person name="de Groot N.N."/>
        </authorList>
    </citation>
    <scope>NUCLEOTIDE SEQUENCE [LARGE SCALE GENOMIC DNA]</scope>
    <source>
        <strain evidence="1 2">DSM 2179</strain>
    </source>
</reference>
<protein>
    <submittedName>
        <fullName evidence="1">Uncharacterized protein</fullName>
    </submittedName>
</protein>
<gene>
    <name evidence="1" type="ORF">SAMN05660742_11965</name>
</gene>
<evidence type="ECO:0000313" key="2">
    <source>
        <dbReference type="Proteomes" id="UP000199662"/>
    </source>
</evidence>
<keyword evidence="2" id="KW-1185">Reference proteome</keyword>
<dbReference type="AlphaFoldDB" id="A0A1H7C4C5"/>
<dbReference type="Proteomes" id="UP000199662">
    <property type="component" value="Unassembled WGS sequence"/>
</dbReference>
<dbReference type="EMBL" id="FNZK01000019">
    <property type="protein sequence ID" value="SEJ84561.1"/>
    <property type="molecule type" value="Genomic_DNA"/>
</dbReference>
<accession>A0A1H7C4C5</accession>
<sequence length="63" mass="7582">MTHTVRIYNIVPKIFDKLDTYRNKKMQQAKECCHQYEKGHKPYPDLKNEDIVSFNAKFFDDLS</sequence>